<reference evidence="4" key="1">
    <citation type="journal article" date="2019" name="Int. J. Syst. Evol. Microbiol.">
        <title>The Global Catalogue of Microorganisms (GCM) 10K type strain sequencing project: providing services to taxonomists for standard genome sequencing and annotation.</title>
        <authorList>
            <consortium name="The Broad Institute Genomics Platform"/>
            <consortium name="The Broad Institute Genome Sequencing Center for Infectious Disease"/>
            <person name="Wu L."/>
            <person name="Ma J."/>
        </authorList>
    </citation>
    <scope>NUCLEOTIDE SEQUENCE [LARGE SCALE GENOMIC DNA]</scope>
    <source>
        <strain evidence="4">CCUG 55491</strain>
    </source>
</reference>
<sequence>MTPVYEAANSTDAYLVKNLLEQAGVPSYIRGEYLQGGLGDLPAGGLIHVCVADSQAEHAREIVLDWEQSSSRDGDDFANEASETPVAPPASPSRRSAIVALLIGAVAGAFLTWATLRGPPTENGVDYNGDGIVDERAIFSGDVLKRVEFDRNRDGKADAVSHFDRNGAVSQGQNDDDFDGRMESAFEYLHGQWLTQTSDIDGDGSPDYQSEAISGVIYSEEWLDPAGHVLKRARYDDGRIVTSDLDSNRDGRLDTRRFHDSIGEIEKTEPLKLAK</sequence>
<feature type="region of interest" description="Disordered" evidence="1">
    <location>
        <begin position="68"/>
        <end position="92"/>
    </location>
</feature>
<evidence type="ECO:0000313" key="3">
    <source>
        <dbReference type="EMBL" id="MFD0740288.1"/>
    </source>
</evidence>
<name>A0ABW2YPD2_9GAMM</name>
<organism evidence="3 4">
    <name type="scientific">Lysobacter koreensis</name>
    <dbReference type="NCBI Taxonomy" id="266122"/>
    <lineage>
        <taxon>Bacteria</taxon>
        <taxon>Pseudomonadati</taxon>
        <taxon>Pseudomonadota</taxon>
        <taxon>Gammaproteobacteria</taxon>
        <taxon>Lysobacterales</taxon>
        <taxon>Lysobacteraceae</taxon>
        <taxon>Lysobacter</taxon>
    </lineage>
</organism>
<feature type="domain" description="DUF2007" evidence="2">
    <location>
        <begin position="1"/>
        <end position="67"/>
    </location>
</feature>
<dbReference type="RefSeq" id="WP_386813429.1">
    <property type="nucleotide sequence ID" value="NZ_JBHTIH010000007.1"/>
</dbReference>
<dbReference type="Proteomes" id="UP001597090">
    <property type="component" value="Unassembled WGS sequence"/>
</dbReference>
<dbReference type="InterPro" id="IPR018551">
    <property type="entry name" value="DUF2007"/>
</dbReference>
<evidence type="ECO:0000259" key="2">
    <source>
        <dbReference type="Pfam" id="PF09413"/>
    </source>
</evidence>
<gene>
    <name evidence="3" type="ORF">ACFQZQ_13470</name>
</gene>
<keyword evidence="4" id="KW-1185">Reference proteome</keyword>
<dbReference type="Pfam" id="PF09413">
    <property type="entry name" value="DUF2007"/>
    <property type="match status" value="1"/>
</dbReference>
<protein>
    <submittedName>
        <fullName evidence="3">DUF2007 domain-containing protein</fullName>
    </submittedName>
</protein>
<proteinExistence type="predicted"/>
<evidence type="ECO:0000256" key="1">
    <source>
        <dbReference type="SAM" id="MobiDB-lite"/>
    </source>
</evidence>
<evidence type="ECO:0000313" key="4">
    <source>
        <dbReference type="Proteomes" id="UP001597090"/>
    </source>
</evidence>
<accession>A0ABW2YPD2</accession>
<comment type="caution">
    <text evidence="3">The sequence shown here is derived from an EMBL/GenBank/DDBJ whole genome shotgun (WGS) entry which is preliminary data.</text>
</comment>
<dbReference type="EMBL" id="JBHTIH010000007">
    <property type="protein sequence ID" value="MFD0740288.1"/>
    <property type="molecule type" value="Genomic_DNA"/>
</dbReference>